<keyword evidence="2" id="KW-1185">Reference proteome</keyword>
<gene>
    <name evidence="1" type="ORF">PECUL_23A011224</name>
</gene>
<evidence type="ECO:0000313" key="2">
    <source>
        <dbReference type="Proteomes" id="UP001295444"/>
    </source>
</evidence>
<organism evidence="1 2">
    <name type="scientific">Pelobates cultripes</name>
    <name type="common">Western spadefoot toad</name>
    <dbReference type="NCBI Taxonomy" id="61616"/>
    <lineage>
        <taxon>Eukaryota</taxon>
        <taxon>Metazoa</taxon>
        <taxon>Chordata</taxon>
        <taxon>Craniata</taxon>
        <taxon>Vertebrata</taxon>
        <taxon>Euteleostomi</taxon>
        <taxon>Amphibia</taxon>
        <taxon>Batrachia</taxon>
        <taxon>Anura</taxon>
        <taxon>Pelobatoidea</taxon>
        <taxon>Pelobatidae</taxon>
        <taxon>Pelobates</taxon>
    </lineage>
</organism>
<dbReference type="EMBL" id="OW240912">
    <property type="protein sequence ID" value="CAH2223338.1"/>
    <property type="molecule type" value="Genomic_DNA"/>
</dbReference>
<protein>
    <submittedName>
        <fullName evidence="1">Uncharacterized protein</fullName>
    </submittedName>
</protein>
<sequence length="174" mass="19379">MAEAMCASGAASGTTSTYSEFTALGSAYWHKLARYIQQPAKCTSRASAPAREQDQGRQQSWRHINPALKKQWLTSVTHPQKPTLKSVQGASFQCQTLHPLPGVPYSTSLSAMMKLRRTQTAGIQQDYTKLMEGIKHPREHLADISQGPTSTQYVHCKIVSSVMCQLYFTEHIHD</sequence>
<evidence type="ECO:0000313" key="1">
    <source>
        <dbReference type="EMBL" id="CAH2223338.1"/>
    </source>
</evidence>
<dbReference type="AlphaFoldDB" id="A0AAD1R4T2"/>
<dbReference type="Proteomes" id="UP001295444">
    <property type="component" value="Chromosome 01"/>
</dbReference>
<reference evidence="1" key="1">
    <citation type="submission" date="2022-03" db="EMBL/GenBank/DDBJ databases">
        <authorList>
            <person name="Alioto T."/>
            <person name="Alioto T."/>
            <person name="Gomez Garrido J."/>
        </authorList>
    </citation>
    <scope>NUCLEOTIDE SEQUENCE</scope>
</reference>
<proteinExistence type="predicted"/>
<accession>A0AAD1R4T2</accession>
<name>A0AAD1R4T2_PELCU</name>